<dbReference type="PANTHER" id="PTHR32196:SF72">
    <property type="entry name" value="RIBOSE IMPORT PERMEASE PROTEIN RBSC"/>
    <property type="match status" value="1"/>
</dbReference>
<proteinExistence type="predicted"/>
<feature type="transmembrane region" description="Helical" evidence="6">
    <location>
        <begin position="229"/>
        <end position="246"/>
    </location>
</feature>
<dbReference type="InterPro" id="IPR001851">
    <property type="entry name" value="ABC_transp_permease"/>
</dbReference>
<keyword evidence="5 6" id="KW-0472">Membrane</keyword>
<feature type="transmembrane region" description="Helical" evidence="6">
    <location>
        <begin position="178"/>
        <end position="196"/>
    </location>
</feature>
<feature type="transmembrane region" description="Helical" evidence="6">
    <location>
        <begin position="37"/>
        <end position="64"/>
    </location>
</feature>
<accession>A0A3B0TBT0</accession>
<evidence type="ECO:0000256" key="3">
    <source>
        <dbReference type="ARBA" id="ARBA00022692"/>
    </source>
</evidence>
<dbReference type="GO" id="GO:0022857">
    <property type="term" value="F:transmembrane transporter activity"/>
    <property type="evidence" value="ECO:0007669"/>
    <property type="project" value="InterPro"/>
</dbReference>
<evidence type="ECO:0000256" key="2">
    <source>
        <dbReference type="ARBA" id="ARBA00022475"/>
    </source>
</evidence>
<feature type="transmembrane region" description="Helical" evidence="6">
    <location>
        <begin position="306"/>
        <end position="326"/>
    </location>
</feature>
<feature type="transmembrane region" description="Helical" evidence="6">
    <location>
        <begin position="282"/>
        <end position="300"/>
    </location>
</feature>
<evidence type="ECO:0000256" key="6">
    <source>
        <dbReference type="SAM" id="Phobius"/>
    </source>
</evidence>
<reference evidence="7" key="1">
    <citation type="submission" date="2018-06" db="EMBL/GenBank/DDBJ databases">
        <authorList>
            <person name="Zhirakovskaya E."/>
        </authorList>
    </citation>
    <scope>NUCLEOTIDE SEQUENCE</scope>
</reference>
<keyword evidence="4 6" id="KW-1133">Transmembrane helix</keyword>
<dbReference type="PANTHER" id="PTHR32196">
    <property type="entry name" value="ABC TRANSPORTER PERMEASE PROTEIN YPHD-RELATED-RELATED"/>
    <property type="match status" value="1"/>
</dbReference>
<organism evidence="7">
    <name type="scientific">hydrothermal vent metagenome</name>
    <dbReference type="NCBI Taxonomy" id="652676"/>
    <lineage>
        <taxon>unclassified sequences</taxon>
        <taxon>metagenomes</taxon>
        <taxon>ecological metagenomes</taxon>
    </lineage>
</organism>
<dbReference type="EMBL" id="UOEM01000020">
    <property type="protein sequence ID" value="VAW10827.1"/>
    <property type="molecule type" value="Genomic_DNA"/>
</dbReference>
<sequence length="348" mass="37845">MANRTAIPITQRIEGLPIIIVFAGLLSLFMYTAPQVFLAPFIYTTFLSTLPPLILLAIGLTFVIGAGEIDLSFPAIIGFSGFVFALAFKEYDLGWLAVVAALAAGVLVGFMNGVLIAIVGIPSFITTLGTQFFWFGMATVLSGGKSYALRGVDESSVWQVIVGRPFASETGPLWLGQVPMQAFWVMVIVVFLWFILNRHRFGEHTLFIGDSNEVARVVGIDVDWEKIKIFTLMGLLAAIAAIMLTLENKNYFGNQGQGYLLTAIASVLIGGTSIFGGRATIIGTVFGAFIIGMIEAGLVASGLTGAWVRTIQGLVFLIAIIFYLFVDEPQKRQAFLARFRFKQKFGRP</sequence>
<dbReference type="CDD" id="cd06579">
    <property type="entry name" value="TM_PBP1_transp_AraH_like"/>
    <property type="match status" value="1"/>
</dbReference>
<dbReference type="Pfam" id="PF02653">
    <property type="entry name" value="BPD_transp_2"/>
    <property type="match status" value="1"/>
</dbReference>
<dbReference type="AlphaFoldDB" id="A0A3B0TBT0"/>
<evidence type="ECO:0000256" key="5">
    <source>
        <dbReference type="ARBA" id="ARBA00023136"/>
    </source>
</evidence>
<feature type="transmembrane region" description="Helical" evidence="6">
    <location>
        <begin position="258"/>
        <end position="275"/>
    </location>
</feature>
<protein>
    <submittedName>
        <fullName evidence="7">Ribose ABC transport system, permease protein RbsC (TC 3.A.1.2.1)</fullName>
    </submittedName>
</protein>
<evidence type="ECO:0000256" key="4">
    <source>
        <dbReference type="ARBA" id="ARBA00022989"/>
    </source>
</evidence>
<comment type="subcellular location">
    <subcellularLocation>
        <location evidence="1">Cell membrane</location>
        <topology evidence="1">Multi-pass membrane protein</topology>
    </subcellularLocation>
</comment>
<keyword evidence="2" id="KW-1003">Cell membrane</keyword>
<dbReference type="GO" id="GO:0005886">
    <property type="term" value="C:plasma membrane"/>
    <property type="evidence" value="ECO:0007669"/>
    <property type="project" value="UniProtKB-SubCell"/>
</dbReference>
<gene>
    <name evidence="7" type="ORF">MNBD_ALPHA09-880</name>
</gene>
<name>A0A3B0TBT0_9ZZZZ</name>
<evidence type="ECO:0000256" key="1">
    <source>
        <dbReference type="ARBA" id="ARBA00004651"/>
    </source>
</evidence>
<evidence type="ECO:0000313" key="7">
    <source>
        <dbReference type="EMBL" id="VAW10827.1"/>
    </source>
</evidence>
<feature type="transmembrane region" description="Helical" evidence="6">
    <location>
        <begin position="94"/>
        <end position="120"/>
    </location>
</feature>
<keyword evidence="3 6" id="KW-0812">Transmembrane</keyword>
<feature type="transmembrane region" description="Helical" evidence="6">
    <location>
        <begin position="71"/>
        <end position="88"/>
    </location>
</feature>
<feature type="transmembrane region" description="Helical" evidence="6">
    <location>
        <begin position="12"/>
        <end position="31"/>
    </location>
</feature>